<dbReference type="EMBL" id="SRYJ01000059">
    <property type="protein sequence ID" value="TGY67590.1"/>
    <property type="molecule type" value="Genomic_DNA"/>
</dbReference>
<sequence>MNNPIQSLEQLVDAIERAGANIAPSYQEYMPLAFAIANDCGEAGRAYFHRICRLSGKYRHEDAEKMYTNAIGNGHGKNTLGTVWHLAEMAGVDVKKLSFTPSPLSHVHDTYNAPGKTAVQQPVNASVQQPGNTAGIGTPEHLSEEGQEEQTLPPPFPEYRWPRFLQQAVDCGESKAQRDILLLGAITVLGATLNKLVCFNYGHKDHYPCLQTFILALPASGKGALAWVRQLAEPIHQEMLSAYQQKMKDYHVEKTKWDYMGKERTKHTEPEMPRMKLFFIAGDNSGTGIQENLMDNNGAGMICESEADTVSTAIGTDYGHWSHTLRNAFDHDRLAYNRRTNHEYRECGRLLLSLLLSGTPAQLCPLIPSPENGLFSRQLFYYMPPIQEWVSQFDTSGTDYAQQFHQWGGQWKTVLDAVKAETNGFRLQLSAAQQDAFNRRMAQIFSHAGAAHGSHMRSTVARIAINVCRIMSVVAWLRSLETIIDSPESARSMNERLRACPGLSPCAHTPRENITDNITPSFLLTITPEDFEAVMNLVEPLYRHSCHVLMYLPAAGVPGHKASPQEIFLSSLPMTFTRKEAMEVAHRNGISESTFDTLLRRMGEKGTIETIGRGRYQFTSRVRVKGKEQ</sequence>
<comment type="caution">
    <text evidence="3">The sequence shown here is derived from an EMBL/GenBank/DDBJ whole genome shotgun (WGS) entry which is preliminary data.</text>
</comment>
<dbReference type="Pfam" id="PF13148">
    <property type="entry name" value="DUF3987"/>
    <property type="match status" value="1"/>
</dbReference>
<dbReference type="GO" id="GO:0016817">
    <property type="term" value="F:hydrolase activity, acting on acid anhydrides"/>
    <property type="evidence" value="ECO:0007669"/>
    <property type="project" value="InterPro"/>
</dbReference>
<dbReference type="InterPro" id="IPR025048">
    <property type="entry name" value="DUF3987"/>
</dbReference>
<dbReference type="RefSeq" id="WP_135952626.1">
    <property type="nucleotide sequence ID" value="NZ_CAOOJZ010000060.1"/>
</dbReference>
<evidence type="ECO:0000259" key="2">
    <source>
        <dbReference type="Pfam" id="PF08707"/>
    </source>
</evidence>
<dbReference type="AlphaFoldDB" id="A0A4V3RSJ8"/>
<gene>
    <name evidence="3" type="ORF">E5339_19640</name>
</gene>
<dbReference type="Proteomes" id="UP000310760">
    <property type="component" value="Unassembled WGS sequence"/>
</dbReference>
<evidence type="ECO:0000313" key="4">
    <source>
        <dbReference type="Proteomes" id="UP000310760"/>
    </source>
</evidence>
<feature type="region of interest" description="Disordered" evidence="1">
    <location>
        <begin position="128"/>
        <end position="153"/>
    </location>
</feature>
<protein>
    <submittedName>
        <fullName evidence="3">DUF3987 domain-containing protein</fullName>
    </submittedName>
</protein>
<reference evidence="3 4" key="1">
    <citation type="submission" date="2019-04" db="EMBL/GenBank/DDBJ databases">
        <title>Microbes associate with the intestines of laboratory mice.</title>
        <authorList>
            <person name="Navarre W."/>
            <person name="Wong E."/>
            <person name="Huang K."/>
            <person name="Tropini C."/>
            <person name="Ng K."/>
            <person name="Yu B."/>
        </authorList>
    </citation>
    <scope>NUCLEOTIDE SEQUENCE [LARGE SCALE GENOMIC DNA]</scope>
    <source>
        <strain evidence="3 4">NM22_B1</strain>
    </source>
</reference>
<evidence type="ECO:0000256" key="1">
    <source>
        <dbReference type="SAM" id="MobiDB-lite"/>
    </source>
</evidence>
<dbReference type="Pfam" id="PF08707">
    <property type="entry name" value="PriCT_2"/>
    <property type="match status" value="1"/>
</dbReference>
<name>A0A4V3RSJ8_9BACT</name>
<feature type="domain" description="Primase C-terminal 2" evidence="2">
    <location>
        <begin position="13"/>
        <end position="87"/>
    </location>
</feature>
<proteinExistence type="predicted"/>
<dbReference type="InterPro" id="IPR014819">
    <property type="entry name" value="PriCT_2"/>
</dbReference>
<organism evidence="3 4">
    <name type="scientific">Phocaeicola sartorii</name>
    <dbReference type="NCBI Taxonomy" id="671267"/>
    <lineage>
        <taxon>Bacteria</taxon>
        <taxon>Pseudomonadati</taxon>
        <taxon>Bacteroidota</taxon>
        <taxon>Bacteroidia</taxon>
        <taxon>Bacteroidales</taxon>
        <taxon>Bacteroidaceae</taxon>
        <taxon>Phocaeicola</taxon>
    </lineage>
</organism>
<accession>A0A4V3RSJ8</accession>
<evidence type="ECO:0000313" key="3">
    <source>
        <dbReference type="EMBL" id="TGY67590.1"/>
    </source>
</evidence>